<dbReference type="PANTHER" id="PTHR43135:SF3">
    <property type="entry name" value="ALPHA-D-RIBOSE 1-METHYLPHOSPHONATE 5-TRIPHOSPHATE DIPHOSPHATASE"/>
    <property type="match status" value="1"/>
</dbReference>
<dbReference type="SUPFAM" id="SSF51556">
    <property type="entry name" value="Metallo-dependent hydrolases"/>
    <property type="match status" value="1"/>
</dbReference>
<dbReference type="RefSeq" id="WP_096920517.1">
    <property type="nucleotide sequence ID" value="NZ_CP029487.1"/>
</dbReference>
<dbReference type="Pfam" id="PF01979">
    <property type="entry name" value="Amidohydro_1"/>
    <property type="match status" value="1"/>
</dbReference>
<organism evidence="2 3">
    <name type="scientific">Eubacterium maltosivorans</name>
    <dbReference type="NCBI Taxonomy" id="2041044"/>
    <lineage>
        <taxon>Bacteria</taxon>
        <taxon>Bacillati</taxon>
        <taxon>Bacillota</taxon>
        <taxon>Clostridia</taxon>
        <taxon>Eubacteriales</taxon>
        <taxon>Eubacteriaceae</taxon>
        <taxon>Eubacterium</taxon>
    </lineage>
</organism>
<evidence type="ECO:0000313" key="3">
    <source>
        <dbReference type="Proteomes" id="UP000218387"/>
    </source>
</evidence>
<dbReference type="EMBL" id="CP029487">
    <property type="protein sequence ID" value="QCT72000.1"/>
    <property type="molecule type" value="Genomic_DNA"/>
</dbReference>
<dbReference type="GO" id="GO:0016787">
    <property type="term" value="F:hydrolase activity"/>
    <property type="evidence" value="ECO:0007669"/>
    <property type="project" value="UniProtKB-KW"/>
</dbReference>
<sequence length="294" mass="32592">MVIDCHIHCALSGFGKLKKELMAEDTPEREGWFLSLATRYRKHNVKALRDGGDAYGAGAAFKPIAEDAGIIFRTPLVALYKTGHYGDFLGEAITDFDSCRKKMDQLLKRRPDFIKIIQSGIMSFDHFGEAGSLEFTDEELRYLIKRTHDAGLRTMVHVNTPKGIMMAIEAGADTIEHGYCIDGDCIAAMKEKDVVWVPTLAPFANIAGCDESHPLSRYRKVSQRYFSGHKLQVRKAHEAGVTIALGSDAGASLVIHGQASREELSYLMDCGLTKAEVFTNGCRVLELNEAQFKK</sequence>
<proteinExistence type="predicted"/>
<dbReference type="InterPro" id="IPR051781">
    <property type="entry name" value="Metallo-dep_Hydrolase"/>
</dbReference>
<dbReference type="PANTHER" id="PTHR43135">
    <property type="entry name" value="ALPHA-D-RIBOSE 1-METHYLPHOSPHONATE 5-TRIPHOSPHATE DIPHOSPHATASE"/>
    <property type="match status" value="1"/>
</dbReference>
<dbReference type="Proteomes" id="UP000218387">
    <property type="component" value="Chromosome"/>
</dbReference>
<accession>A0A4P9C8Z1</accession>
<evidence type="ECO:0000259" key="1">
    <source>
        <dbReference type="Pfam" id="PF01979"/>
    </source>
</evidence>
<dbReference type="AlphaFoldDB" id="A0A4P9C8Z1"/>
<feature type="domain" description="Amidohydrolase-related" evidence="1">
    <location>
        <begin position="35"/>
        <end position="277"/>
    </location>
</feature>
<reference evidence="2 3" key="1">
    <citation type="submission" date="2018-05" db="EMBL/GenBank/DDBJ databases">
        <title>Genome comparison of Eubacterium sp.</title>
        <authorList>
            <person name="Feng Y."/>
            <person name="Sanchez-Andrea I."/>
            <person name="Stams A.J.M."/>
            <person name="De Vos W.M."/>
        </authorList>
    </citation>
    <scope>NUCLEOTIDE SEQUENCE [LARGE SCALE GENOMIC DNA]</scope>
    <source>
        <strain evidence="2 3">YI</strain>
    </source>
</reference>
<keyword evidence="3" id="KW-1185">Reference proteome</keyword>
<dbReference type="Gene3D" id="3.20.20.140">
    <property type="entry name" value="Metal-dependent hydrolases"/>
    <property type="match status" value="1"/>
</dbReference>
<dbReference type="InterPro" id="IPR032466">
    <property type="entry name" value="Metal_Hydrolase"/>
</dbReference>
<name>A0A4P9C8Z1_EUBML</name>
<gene>
    <name evidence="2" type="ORF">CPZ25_011910</name>
</gene>
<dbReference type="KEGG" id="emt:CPZ25_011910"/>
<protein>
    <submittedName>
        <fullName evidence="2">Amidohydrolase</fullName>
    </submittedName>
</protein>
<dbReference type="InterPro" id="IPR006680">
    <property type="entry name" value="Amidohydro-rel"/>
</dbReference>
<evidence type="ECO:0000313" key="2">
    <source>
        <dbReference type="EMBL" id="QCT72000.1"/>
    </source>
</evidence>
<keyword evidence="2" id="KW-0378">Hydrolase</keyword>